<keyword evidence="6" id="KW-1185">Reference proteome</keyword>
<dbReference type="Gene3D" id="3.40.50.2300">
    <property type="match status" value="2"/>
</dbReference>
<evidence type="ECO:0000256" key="2">
    <source>
        <dbReference type="ARBA" id="ARBA00023125"/>
    </source>
</evidence>
<dbReference type="Proteomes" id="UP001560573">
    <property type="component" value="Unassembled WGS sequence"/>
</dbReference>
<keyword evidence="3" id="KW-0804">Transcription</keyword>
<dbReference type="PANTHER" id="PTHR30146">
    <property type="entry name" value="LACI-RELATED TRANSCRIPTIONAL REPRESSOR"/>
    <property type="match status" value="1"/>
</dbReference>
<evidence type="ECO:0000313" key="5">
    <source>
        <dbReference type="EMBL" id="MEX6688905.1"/>
    </source>
</evidence>
<dbReference type="EMBL" id="JAULBC010000005">
    <property type="protein sequence ID" value="MEX6688905.1"/>
    <property type="molecule type" value="Genomic_DNA"/>
</dbReference>
<proteinExistence type="predicted"/>
<keyword evidence="2 5" id="KW-0238">DNA-binding</keyword>
<dbReference type="SMART" id="SM00354">
    <property type="entry name" value="HTH_LACI"/>
    <property type="match status" value="1"/>
</dbReference>
<dbReference type="InterPro" id="IPR046335">
    <property type="entry name" value="LacI/GalR-like_sensor"/>
</dbReference>
<protein>
    <submittedName>
        <fullName evidence="5">LacI family DNA-binding transcriptional regulator</fullName>
    </submittedName>
</protein>
<keyword evidence="1" id="KW-0805">Transcription regulation</keyword>
<name>A0ABV3ZHD6_9BACT</name>
<dbReference type="Pfam" id="PF13377">
    <property type="entry name" value="Peripla_BP_3"/>
    <property type="match status" value="1"/>
</dbReference>
<dbReference type="Gene3D" id="1.10.260.40">
    <property type="entry name" value="lambda repressor-like DNA-binding domains"/>
    <property type="match status" value="1"/>
</dbReference>
<accession>A0ABV3ZHD6</accession>
<dbReference type="PANTHER" id="PTHR30146:SF109">
    <property type="entry name" value="HTH-TYPE TRANSCRIPTIONAL REGULATOR GALS"/>
    <property type="match status" value="1"/>
</dbReference>
<gene>
    <name evidence="5" type="ORF">QTN47_15460</name>
</gene>
<dbReference type="InterPro" id="IPR010982">
    <property type="entry name" value="Lambda_DNA-bd_dom_sf"/>
</dbReference>
<sequence>MDNSQRIVTIKDIAQELKLSVSTVSRALRDSAEIKLETKMLVKEVAARLHYTPNPIALSLKEKRSKIIGVIVPEIANNFSSNTIAGIEDIAYKKGYHVLIFQSHEKYEREKENVQLLVSRRIDGLIISLANETQCYDHLTDTIDKNIPLVMFDRVCHSINAHKVITNDYFGAYNGVEHLIQQGYHNIALITLPLNLSITQNRLNGYKDAMKKYNLPVRDEWIIHSPIDVVCSEMTIRRILESDNRPDAIFISAERLNIICIKVIKEMGLRIPEDIAIAGFSDNPITPYLAPALTSVKQPTFNVGQKAAELIIELIENNNTTTQYRTIQLDTALDIQASSRRRQ</sequence>
<dbReference type="InterPro" id="IPR028082">
    <property type="entry name" value="Peripla_BP_I"/>
</dbReference>
<evidence type="ECO:0000313" key="6">
    <source>
        <dbReference type="Proteomes" id="UP001560573"/>
    </source>
</evidence>
<evidence type="ECO:0000259" key="4">
    <source>
        <dbReference type="PROSITE" id="PS50932"/>
    </source>
</evidence>
<dbReference type="PROSITE" id="PS50932">
    <property type="entry name" value="HTH_LACI_2"/>
    <property type="match status" value="1"/>
</dbReference>
<comment type="caution">
    <text evidence="5">The sequence shown here is derived from an EMBL/GenBank/DDBJ whole genome shotgun (WGS) entry which is preliminary data.</text>
</comment>
<dbReference type="RefSeq" id="WP_369330315.1">
    <property type="nucleotide sequence ID" value="NZ_JAULBC010000005.1"/>
</dbReference>
<dbReference type="InterPro" id="IPR000843">
    <property type="entry name" value="HTH_LacI"/>
</dbReference>
<evidence type="ECO:0000256" key="1">
    <source>
        <dbReference type="ARBA" id="ARBA00023015"/>
    </source>
</evidence>
<dbReference type="SUPFAM" id="SSF47413">
    <property type="entry name" value="lambda repressor-like DNA-binding domains"/>
    <property type="match status" value="1"/>
</dbReference>
<feature type="domain" description="HTH lacI-type" evidence="4">
    <location>
        <begin position="8"/>
        <end position="62"/>
    </location>
</feature>
<reference evidence="5 6" key="1">
    <citation type="submission" date="2023-07" db="EMBL/GenBank/DDBJ databases">
        <authorList>
            <person name="Lian W.-H."/>
        </authorList>
    </citation>
    <scope>NUCLEOTIDE SEQUENCE [LARGE SCALE GENOMIC DNA]</scope>
    <source>
        <strain evidence="5 6">SYSU DXS3180</strain>
    </source>
</reference>
<dbReference type="SUPFAM" id="SSF53822">
    <property type="entry name" value="Periplasmic binding protein-like I"/>
    <property type="match status" value="1"/>
</dbReference>
<organism evidence="5 6">
    <name type="scientific">Danxiaibacter flavus</name>
    <dbReference type="NCBI Taxonomy" id="3049108"/>
    <lineage>
        <taxon>Bacteria</taxon>
        <taxon>Pseudomonadati</taxon>
        <taxon>Bacteroidota</taxon>
        <taxon>Chitinophagia</taxon>
        <taxon>Chitinophagales</taxon>
        <taxon>Chitinophagaceae</taxon>
        <taxon>Danxiaibacter</taxon>
    </lineage>
</organism>
<dbReference type="CDD" id="cd01392">
    <property type="entry name" value="HTH_LacI"/>
    <property type="match status" value="1"/>
</dbReference>
<evidence type="ECO:0000256" key="3">
    <source>
        <dbReference type="ARBA" id="ARBA00023163"/>
    </source>
</evidence>
<dbReference type="GO" id="GO:0003677">
    <property type="term" value="F:DNA binding"/>
    <property type="evidence" value="ECO:0007669"/>
    <property type="project" value="UniProtKB-KW"/>
</dbReference>
<dbReference type="Pfam" id="PF00356">
    <property type="entry name" value="LacI"/>
    <property type="match status" value="1"/>
</dbReference>
<dbReference type="CDD" id="cd06267">
    <property type="entry name" value="PBP1_LacI_sugar_binding-like"/>
    <property type="match status" value="1"/>
</dbReference>